<feature type="region of interest" description="Disordered" evidence="1">
    <location>
        <begin position="1"/>
        <end position="20"/>
    </location>
</feature>
<dbReference type="GeneID" id="63830497"/>
<accession>A0A165B7Z2</accession>
<keyword evidence="3" id="KW-1185">Reference proteome</keyword>
<evidence type="ECO:0000256" key="1">
    <source>
        <dbReference type="SAM" id="MobiDB-lite"/>
    </source>
</evidence>
<name>A0A165B7Z2_9APHY</name>
<protein>
    <submittedName>
        <fullName evidence="2">Uncharacterized protein</fullName>
    </submittedName>
</protein>
<proteinExistence type="predicted"/>
<reference evidence="2 3" key="1">
    <citation type="journal article" date="2016" name="Mol. Biol. Evol.">
        <title>Comparative Genomics of Early-Diverging Mushroom-Forming Fungi Provides Insights into the Origins of Lignocellulose Decay Capabilities.</title>
        <authorList>
            <person name="Nagy L.G."/>
            <person name="Riley R."/>
            <person name="Tritt A."/>
            <person name="Adam C."/>
            <person name="Daum C."/>
            <person name="Floudas D."/>
            <person name="Sun H."/>
            <person name="Yadav J.S."/>
            <person name="Pangilinan J."/>
            <person name="Larsson K.H."/>
            <person name="Matsuura K."/>
            <person name="Barry K."/>
            <person name="Labutti K."/>
            <person name="Kuo R."/>
            <person name="Ohm R.A."/>
            <person name="Bhattacharya S.S."/>
            <person name="Shirouzu T."/>
            <person name="Yoshinaga Y."/>
            <person name="Martin F.M."/>
            <person name="Grigoriev I.V."/>
            <person name="Hibbett D.S."/>
        </authorList>
    </citation>
    <scope>NUCLEOTIDE SEQUENCE [LARGE SCALE GENOMIC DNA]</scope>
    <source>
        <strain evidence="2 3">93-53</strain>
    </source>
</reference>
<evidence type="ECO:0000313" key="2">
    <source>
        <dbReference type="EMBL" id="KZT00452.1"/>
    </source>
</evidence>
<sequence length="501" mass="55672">MSSANCAHATRSRSHRGAVSDGAAIISHSSARQPARLGGVSNSPSSSVWRKRASDVFPIPGAKRSKIGQASDKATGMAGQFQKAFNDLLKHIEAWKEEEDHHHDAIEMDEVVTCWKTAVDTVLMPAKLPPEQLILLDLHLPLPVWLSPIHRGLLEAANGICMEFATSVKHAQSTLLSPFDFGKPSGWGKGQDDVTHIMCLRPTLKNSVPVCALHDVFRQFIIDATGSLPEDCSTTVDAVKSAQMLCSMMGEHFKDEAARTNQFDTGVESLFERQRWSHKYQFNASSDLRYGEVDCVFLADGSILIILCEDKWEPRQGVSDVYMQLACDYDLAVKVLEQNERHDPRWTSFLAQGSPMFLISVLGAQLSVLGGFYDGKHVIMEPLQDTYYMLHDSRGIRQDRLAKVLYALAKGQSTLERLNLNEMPPTFPSSTPRIYESVTLYAKSGASAPGKLAFEDRLLTSSQRWLFHATLLTPSRLRSPTPVVVKLIDRLYGEHVHQLLA</sequence>
<organism evidence="2 3">
    <name type="scientific">Laetiporus sulphureus 93-53</name>
    <dbReference type="NCBI Taxonomy" id="1314785"/>
    <lineage>
        <taxon>Eukaryota</taxon>
        <taxon>Fungi</taxon>
        <taxon>Dikarya</taxon>
        <taxon>Basidiomycota</taxon>
        <taxon>Agaricomycotina</taxon>
        <taxon>Agaricomycetes</taxon>
        <taxon>Polyporales</taxon>
        <taxon>Laetiporus</taxon>
    </lineage>
</organism>
<dbReference type="OrthoDB" id="3268345at2759"/>
<evidence type="ECO:0000313" key="3">
    <source>
        <dbReference type="Proteomes" id="UP000076871"/>
    </source>
</evidence>
<gene>
    <name evidence="2" type="ORF">LAESUDRAFT_764590</name>
</gene>
<dbReference type="Proteomes" id="UP000076871">
    <property type="component" value="Unassembled WGS sequence"/>
</dbReference>
<dbReference type="InParanoid" id="A0A165B7Z2"/>
<dbReference type="AlphaFoldDB" id="A0A165B7Z2"/>
<dbReference type="EMBL" id="KV427685">
    <property type="protein sequence ID" value="KZT00452.1"/>
    <property type="molecule type" value="Genomic_DNA"/>
</dbReference>
<dbReference type="RefSeq" id="XP_040758192.1">
    <property type="nucleotide sequence ID" value="XM_040913469.1"/>
</dbReference>